<proteinExistence type="predicted"/>
<evidence type="ECO:0000313" key="3">
    <source>
        <dbReference type="Proteomes" id="UP000054498"/>
    </source>
</evidence>
<gene>
    <name evidence="2" type="ORF">MNEG_6185</name>
</gene>
<dbReference type="EMBL" id="KK101202">
    <property type="protein sequence ID" value="KIZ01777.1"/>
    <property type="molecule type" value="Genomic_DNA"/>
</dbReference>
<evidence type="ECO:0008006" key="4">
    <source>
        <dbReference type="Google" id="ProtNLM"/>
    </source>
</evidence>
<feature type="compositionally biased region" description="Polar residues" evidence="1">
    <location>
        <begin position="1"/>
        <end position="14"/>
    </location>
</feature>
<feature type="region of interest" description="Disordered" evidence="1">
    <location>
        <begin position="1"/>
        <end position="23"/>
    </location>
</feature>
<accession>A0A0D2MMJ4</accession>
<protein>
    <recommendedName>
        <fullName evidence="4">F-box domain-containing protein</fullName>
    </recommendedName>
</protein>
<evidence type="ECO:0000313" key="2">
    <source>
        <dbReference type="EMBL" id="KIZ01777.1"/>
    </source>
</evidence>
<reference evidence="2 3" key="1">
    <citation type="journal article" date="2013" name="BMC Genomics">
        <title>Reconstruction of the lipid metabolism for the microalga Monoraphidium neglectum from its genome sequence reveals characteristics suitable for biofuel production.</title>
        <authorList>
            <person name="Bogen C."/>
            <person name="Al-Dilaimi A."/>
            <person name="Albersmeier A."/>
            <person name="Wichmann J."/>
            <person name="Grundmann M."/>
            <person name="Rupp O."/>
            <person name="Lauersen K.J."/>
            <person name="Blifernez-Klassen O."/>
            <person name="Kalinowski J."/>
            <person name="Goesmann A."/>
            <person name="Mussgnug J.H."/>
            <person name="Kruse O."/>
        </authorList>
    </citation>
    <scope>NUCLEOTIDE SEQUENCE [LARGE SCALE GENOMIC DNA]</scope>
    <source>
        <strain evidence="2 3">SAG 48.87</strain>
    </source>
</reference>
<dbReference type="RefSeq" id="XP_013900796.1">
    <property type="nucleotide sequence ID" value="XM_014045342.1"/>
</dbReference>
<dbReference type="GeneID" id="25739061"/>
<dbReference type="KEGG" id="mng:MNEG_6185"/>
<organism evidence="2 3">
    <name type="scientific">Monoraphidium neglectum</name>
    <dbReference type="NCBI Taxonomy" id="145388"/>
    <lineage>
        <taxon>Eukaryota</taxon>
        <taxon>Viridiplantae</taxon>
        <taxon>Chlorophyta</taxon>
        <taxon>core chlorophytes</taxon>
        <taxon>Chlorophyceae</taxon>
        <taxon>CS clade</taxon>
        <taxon>Sphaeropleales</taxon>
        <taxon>Selenastraceae</taxon>
        <taxon>Monoraphidium</taxon>
    </lineage>
</organism>
<keyword evidence="3" id="KW-1185">Reference proteome</keyword>
<dbReference type="Proteomes" id="UP000054498">
    <property type="component" value="Unassembled WGS sequence"/>
</dbReference>
<sequence length="279" mass="29561">MQTDSSAGSMQPQQRPAPGGAALHPPLALDVLRHIVAHVKDGATRRALRASSSGLRRLVNASAAELAFPEGREGADAMRHVAARCEQWRGVRVLRVRGAGAESVRALLDLLDAAARHCPELDAVQAWDIRRDFATTLTARVATGQLAKLGTLDLSSDPSLGPLLLSPLGAATCLTSLRLTGLFHEAGEAWLPSSLRRLRLYTPPDEGAGMCETSWLDSVVACTRLEALQLIGLCGRGLSMDPGEGLNVQENGDGLQKFYSVLAQVGHQAHRGVGYAAIA</sequence>
<dbReference type="AlphaFoldDB" id="A0A0D2MMJ4"/>
<evidence type="ECO:0000256" key="1">
    <source>
        <dbReference type="SAM" id="MobiDB-lite"/>
    </source>
</evidence>
<dbReference type="STRING" id="145388.A0A0D2MMJ4"/>
<name>A0A0D2MMJ4_9CHLO</name>